<protein>
    <submittedName>
        <fullName evidence="2">Uncharacterized protein</fullName>
    </submittedName>
</protein>
<comment type="caution">
    <text evidence="2">The sequence shown here is derived from an EMBL/GenBank/DDBJ whole genome shotgun (WGS) entry which is preliminary data.</text>
</comment>
<reference evidence="2 3" key="1">
    <citation type="submission" date="2019-03" db="EMBL/GenBank/DDBJ databases">
        <title>Single cell metagenomics reveals metabolic interactions within the superorganism composed of flagellate Streblomastix strix and complex community of Bacteroidetes bacteria on its surface.</title>
        <authorList>
            <person name="Treitli S.C."/>
            <person name="Kolisko M."/>
            <person name="Husnik F."/>
            <person name="Keeling P."/>
            <person name="Hampl V."/>
        </authorList>
    </citation>
    <scope>NUCLEOTIDE SEQUENCE [LARGE SCALE GENOMIC DNA]</scope>
    <source>
        <strain evidence="2">ST1C</strain>
    </source>
</reference>
<feature type="compositionally biased region" description="Polar residues" evidence="1">
    <location>
        <begin position="133"/>
        <end position="146"/>
    </location>
</feature>
<feature type="region of interest" description="Disordered" evidence="1">
    <location>
        <begin position="211"/>
        <end position="281"/>
    </location>
</feature>
<organism evidence="2 3">
    <name type="scientific">Streblomastix strix</name>
    <dbReference type="NCBI Taxonomy" id="222440"/>
    <lineage>
        <taxon>Eukaryota</taxon>
        <taxon>Metamonada</taxon>
        <taxon>Preaxostyla</taxon>
        <taxon>Oxymonadida</taxon>
        <taxon>Streblomastigidae</taxon>
        <taxon>Streblomastix</taxon>
    </lineage>
</organism>
<feature type="region of interest" description="Disordered" evidence="1">
    <location>
        <begin position="170"/>
        <end position="198"/>
    </location>
</feature>
<accession>A0A5J4WVK2</accession>
<evidence type="ECO:0000313" key="2">
    <source>
        <dbReference type="EMBL" id="KAA6398981.1"/>
    </source>
</evidence>
<feature type="region of interest" description="Disordered" evidence="1">
    <location>
        <begin position="118"/>
        <end position="146"/>
    </location>
</feature>
<dbReference type="Proteomes" id="UP000324800">
    <property type="component" value="Unassembled WGS sequence"/>
</dbReference>
<sequence length="441" mass="48957">MMPDDNESENLQRAVFLKIPLGDIPHQFVNFNPGKFLFHLDTEGAPIPLSITMPYPEHVVVDPSRAHSRLKNGQLQSVLPIVGNVEQLKALQKIQQKPKQQDTETAVSLTPSVVDSVYFTSHGSPSRPKTPFEISSKQQEQNQESYYQTMSPLKKFHQSQEFFSSNNTSFSLQLNSHSTSPSPTPTPQLDNNSFHTPLIHPRNSIQQLFAQSGQGNDDPHEIFSSHNRIDGKKHDLSPQQDNQNLQTPQNIFNSLNQSNSSNPINQSNSSNPLNQSNLSNPLVHLNSSQQSLLHSSPSPSSAFISSQILHSAGITPQLQSAMKKRSSLGLISSPLNSQNIPQSNSPSLSLYTPSPPRNNPINNNTTHSTDSKHPRVSFSKEADIAVRKSVSFIQLRVEQTQGSTPSIQQYDRKKIPVLFTYREAMEAPLSEPSVLDNDTLL</sequence>
<feature type="compositionally biased region" description="Polar residues" evidence="1">
    <location>
        <begin position="237"/>
        <end position="252"/>
    </location>
</feature>
<feature type="compositionally biased region" description="Basic and acidic residues" evidence="1">
    <location>
        <begin position="217"/>
        <end position="236"/>
    </location>
</feature>
<evidence type="ECO:0000256" key="1">
    <source>
        <dbReference type="SAM" id="MobiDB-lite"/>
    </source>
</evidence>
<feature type="compositionally biased region" description="Basic and acidic residues" evidence="1">
    <location>
        <begin position="369"/>
        <end position="379"/>
    </location>
</feature>
<gene>
    <name evidence="2" type="ORF">EZS28_005494</name>
</gene>
<name>A0A5J4WVK2_9EUKA</name>
<feature type="compositionally biased region" description="Low complexity" evidence="1">
    <location>
        <begin position="332"/>
        <end position="352"/>
    </location>
</feature>
<proteinExistence type="predicted"/>
<feature type="region of interest" description="Disordered" evidence="1">
    <location>
        <begin position="332"/>
        <end position="379"/>
    </location>
</feature>
<feature type="compositionally biased region" description="Low complexity" evidence="1">
    <location>
        <begin position="253"/>
        <end position="281"/>
    </location>
</feature>
<feature type="compositionally biased region" description="Low complexity" evidence="1">
    <location>
        <begin position="359"/>
        <end position="368"/>
    </location>
</feature>
<dbReference type="AlphaFoldDB" id="A0A5J4WVK2"/>
<evidence type="ECO:0000313" key="3">
    <source>
        <dbReference type="Proteomes" id="UP000324800"/>
    </source>
</evidence>
<dbReference type="EMBL" id="SNRW01000841">
    <property type="protein sequence ID" value="KAA6398981.1"/>
    <property type="molecule type" value="Genomic_DNA"/>
</dbReference>
<dbReference type="OrthoDB" id="10686679at2759"/>